<accession>H1VZ83</accession>
<protein>
    <submittedName>
        <fullName evidence="1">Uncharacterized protein</fullName>
    </submittedName>
</protein>
<sequence>MYMHLYLYRPIYISIQNPVLPSSVSSKAQAQPAFYTTTSFPTSSNALTSPSTVPLRVWQLTTTRKKLPCSPGA</sequence>
<reference evidence="2" key="1">
    <citation type="journal article" date="2012" name="Nat. Genet.">
        <title>Lifestyle transitions in plant pathogenic Colletotrichum fungi deciphered by genome and transcriptome analyses.</title>
        <authorList>
            <person name="O'Connell R.J."/>
            <person name="Thon M.R."/>
            <person name="Hacquard S."/>
            <person name="Amyotte S.G."/>
            <person name="Kleemann J."/>
            <person name="Torres M.F."/>
            <person name="Damm U."/>
            <person name="Buiate E.A."/>
            <person name="Epstein L."/>
            <person name="Alkan N."/>
            <person name="Altmueller J."/>
            <person name="Alvarado-Balderrama L."/>
            <person name="Bauser C.A."/>
            <person name="Becker C."/>
            <person name="Birren B.W."/>
            <person name="Chen Z."/>
            <person name="Choi J."/>
            <person name="Crouch J.A."/>
            <person name="Duvick J.P."/>
            <person name="Farman M.A."/>
            <person name="Gan P."/>
            <person name="Heiman D."/>
            <person name="Henrissat B."/>
            <person name="Howard R.J."/>
            <person name="Kabbage M."/>
            <person name="Koch C."/>
            <person name="Kracher B."/>
            <person name="Kubo Y."/>
            <person name="Law A.D."/>
            <person name="Lebrun M.-H."/>
            <person name="Lee Y.-H."/>
            <person name="Miyara I."/>
            <person name="Moore N."/>
            <person name="Neumann U."/>
            <person name="Nordstroem K."/>
            <person name="Panaccione D.G."/>
            <person name="Panstruga R."/>
            <person name="Place M."/>
            <person name="Proctor R.H."/>
            <person name="Prusky D."/>
            <person name="Rech G."/>
            <person name="Reinhardt R."/>
            <person name="Rollins J.A."/>
            <person name="Rounsley S."/>
            <person name="Schardl C.L."/>
            <person name="Schwartz D.C."/>
            <person name="Shenoy N."/>
            <person name="Shirasu K."/>
            <person name="Sikhakolli U.R."/>
            <person name="Stueber K."/>
            <person name="Sukno S.A."/>
            <person name="Sweigard J.A."/>
            <person name="Takano Y."/>
            <person name="Takahara H."/>
            <person name="Trail F."/>
            <person name="van der Does H.C."/>
            <person name="Voll L.M."/>
            <person name="Will I."/>
            <person name="Young S."/>
            <person name="Zeng Q."/>
            <person name="Zhang J."/>
            <person name="Zhou S."/>
            <person name="Dickman M.B."/>
            <person name="Schulze-Lefert P."/>
            <person name="Ver Loren van Themaat E."/>
            <person name="Ma L.-J."/>
            <person name="Vaillancourt L.J."/>
        </authorList>
    </citation>
    <scope>NUCLEOTIDE SEQUENCE [LARGE SCALE GENOMIC DNA]</scope>
    <source>
        <strain evidence="2">IMI 349063</strain>
    </source>
</reference>
<gene>
    <name evidence="1" type="ORF">CH063_14593</name>
</gene>
<evidence type="ECO:0000313" key="1">
    <source>
        <dbReference type="EMBL" id="CCF45545.1"/>
    </source>
</evidence>
<organism evidence="1 2">
    <name type="scientific">Colletotrichum higginsianum (strain IMI 349063)</name>
    <name type="common">Crucifer anthracnose fungus</name>
    <dbReference type="NCBI Taxonomy" id="759273"/>
    <lineage>
        <taxon>Eukaryota</taxon>
        <taxon>Fungi</taxon>
        <taxon>Dikarya</taxon>
        <taxon>Ascomycota</taxon>
        <taxon>Pezizomycotina</taxon>
        <taxon>Sordariomycetes</taxon>
        <taxon>Hypocreomycetidae</taxon>
        <taxon>Glomerellales</taxon>
        <taxon>Glomerellaceae</taxon>
        <taxon>Colletotrichum</taxon>
        <taxon>Colletotrichum destructivum species complex</taxon>
    </lineage>
</organism>
<dbReference type="HOGENOM" id="CLU_2704673_0_0_1"/>
<dbReference type="Proteomes" id="UP000007174">
    <property type="component" value="Unassembled WGS sequence"/>
</dbReference>
<dbReference type="AlphaFoldDB" id="H1VZ83"/>
<name>H1VZ83_COLHI</name>
<evidence type="ECO:0000313" key="2">
    <source>
        <dbReference type="Proteomes" id="UP000007174"/>
    </source>
</evidence>
<proteinExistence type="predicted"/>
<dbReference type="EMBL" id="CACQ02007841">
    <property type="protein sequence ID" value="CCF45545.1"/>
    <property type="molecule type" value="Genomic_DNA"/>
</dbReference>